<gene>
    <name evidence="3" type="primary">BnaAnng29970D</name>
    <name evidence="2" type="ORF">DARMORV10_A05P32280.1</name>
    <name evidence="1" type="ORF">DARMORV10_A06P34020.1</name>
    <name evidence="3" type="ORF">GSBRNA2T00086576001</name>
</gene>
<sequence>CCNFLTCFNSTLILLKTISYTDSLRTNNREMDEINSKVDWDLWYVTIPKTENL</sequence>
<dbReference type="AlphaFoldDB" id="A0A078JUS4"/>
<evidence type="ECO:0000313" key="2">
    <source>
        <dbReference type="EMBL" id="CAF2100845.1"/>
    </source>
</evidence>
<dbReference type="Gramene" id="CDY69316">
    <property type="protein sequence ID" value="CDY69316"/>
    <property type="gene ID" value="GSBRNA2T00086576001"/>
</dbReference>
<name>A0A078JUS4_BRANA</name>
<evidence type="ECO:0000313" key="4">
    <source>
        <dbReference type="Proteomes" id="UP000028999"/>
    </source>
</evidence>
<reference evidence="1" key="3">
    <citation type="submission" date="2021-01" db="EMBL/GenBank/DDBJ databases">
        <authorList>
            <consortium name="Genoscope - CEA"/>
            <person name="William W."/>
        </authorList>
    </citation>
    <scope>NUCLEOTIDE SEQUENCE</scope>
</reference>
<feature type="non-terminal residue" evidence="3">
    <location>
        <position position="1"/>
    </location>
</feature>
<evidence type="ECO:0000313" key="3">
    <source>
        <dbReference type="EMBL" id="CDY69316.1"/>
    </source>
</evidence>
<evidence type="ECO:0000313" key="1">
    <source>
        <dbReference type="EMBL" id="CAF2088568.1"/>
    </source>
</evidence>
<accession>A0A078JUS4</accession>
<dbReference type="EMBL" id="HG994359">
    <property type="protein sequence ID" value="CAF2100845.1"/>
    <property type="molecule type" value="Genomic_DNA"/>
</dbReference>
<dbReference type="Proteomes" id="UP001295469">
    <property type="component" value="Chromosome A06"/>
</dbReference>
<dbReference type="Proteomes" id="UP001295469">
    <property type="component" value="Chromosome A05"/>
</dbReference>
<reference evidence="3 4" key="1">
    <citation type="journal article" date="2014" name="Science">
        <title>Plant genetics. Early allopolyploid evolution in the post-Neolithic Brassica napus oilseed genome.</title>
        <authorList>
            <person name="Chalhoub B."/>
            <person name="Denoeud F."/>
            <person name="Liu S."/>
            <person name="Parkin I.A."/>
            <person name="Tang H."/>
            <person name="Wang X."/>
            <person name="Chiquet J."/>
            <person name="Belcram H."/>
            <person name="Tong C."/>
            <person name="Samans B."/>
            <person name="Correa M."/>
            <person name="Da Silva C."/>
            <person name="Just J."/>
            <person name="Falentin C."/>
            <person name="Koh C.S."/>
            <person name="Le Clainche I."/>
            <person name="Bernard M."/>
            <person name="Bento P."/>
            <person name="Noel B."/>
            <person name="Labadie K."/>
            <person name="Alberti A."/>
            <person name="Charles M."/>
            <person name="Arnaud D."/>
            <person name="Guo H."/>
            <person name="Daviaud C."/>
            <person name="Alamery S."/>
            <person name="Jabbari K."/>
            <person name="Zhao M."/>
            <person name="Edger P.P."/>
            <person name="Chelaifa H."/>
            <person name="Tack D."/>
            <person name="Lassalle G."/>
            <person name="Mestiri I."/>
            <person name="Schnel N."/>
            <person name="Le Paslier M.C."/>
            <person name="Fan G."/>
            <person name="Renault V."/>
            <person name="Bayer P.E."/>
            <person name="Golicz A.A."/>
            <person name="Manoli S."/>
            <person name="Lee T.H."/>
            <person name="Thi V.H."/>
            <person name="Chalabi S."/>
            <person name="Hu Q."/>
            <person name="Fan C."/>
            <person name="Tollenaere R."/>
            <person name="Lu Y."/>
            <person name="Battail C."/>
            <person name="Shen J."/>
            <person name="Sidebottom C.H."/>
            <person name="Wang X."/>
            <person name="Canaguier A."/>
            <person name="Chauveau A."/>
            <person name="Berard A."/>
            <person name="Deniot G."/>
            <person name="Guan M."/>
            <person name="Liu Z."/>
            <person name="Sun F."/>
            <person name="Lim Y.P."/>
            <person name="Lyons E."/>
            <person name="Town C.D."/>
            <person name="Bancroft I."/>
            <person name="Wang X."/>
            <person name="Meng J."/>
            <person name="Ma J."/>
            <person name="Pires J.C."/>
            <person name="King G.J."/>
            <person name="Brunel D."/>
            <person name="Delourme R."/>
            <person name="Renard M."/>
            <person name="Aury J.M."/>
            <person name="Adams K.L."/>
            <person name="Batley J."/>
            <person name="Snowdon R.J."/>
            <person name="Tost J."/>
            <person name="Edwards D."/>
            <person name="Zhou Y."/>
            <person name="Hua W."/>
            <person name="Sharpe A.G."/>
            <person name="Paterson A.H."/>
            <person name="Guan C."/>
            <person name="Wincker P."/>
        </authorList>
    </citation>
    <scope>NUCLEOTIDE SEQUENCE [LARGE SCALE GENOMIC DNA]</scope>
    <source>
        <strain evidence="4">cv. Darmor-bzh</strain>
    </source>
</reference>
<dbReference type="PaxDb" id="3708-A0A078JUS4"/>
<protein>
    <submittedName>
        <fullName evidence="1">(rape) hypothetical protein</fullName>
    </submittedName>
    <submittedName>
        <fullName evidence="3">BnaAnng29970D protein</fullName>
    </submittedName>
</protein>
<organism evidence="3 4">
    <name type="scientific">Brassica napus</name>
    <name type="common">Rape</name>
    <dbReference type="NCBI Taxonomy" id="3708"/>
    <lineage>
        <taxon>Eukaryota</taxon>
        <taxon>Viridiplantae</taxon>
        <taxon>Streptophyta</taxon>
        <taxon>Embryophyta</taxon>
        <taxon>Tracheophyta</taxon>
        <taxon>Spermatophyta</taxon>
        <taxon>Magnoliopsida</taxon>
        <taxon>eudicotyledons</taxon>
        <taxon>Gunneridae</taxon>
        <taxon>Pentapetalae</taxon>
        <taxon>rosids</taxon>
        <taxon>malvids</taxon>
        <taxon>Brassicales</taxon>
        <taxon>Brassicaceae</taxon>
        <taxon>Brassiceae</taxon>
        <taxon>Brassica</taxon>
    </lineage>
</organism>
<dbReference type="EMBL" id="LK039116">
    <property type="protein sequence ID" value="CDY69316.1"/>
    <property type="molecule type" value="Genomic_DNA"/>
</dbReference>
<dbReference type="EMBL" id="HG994360">
    <property type="protein sequence ID" value="CAF2088568.1"/>
    <property type="molecule type" value="Genomic_DNA"/>
</dbReference>
<keyword evidence="4" id="KW-1185">Reference proteome</keyword>
<reference evidence="3" key="2">
    <citation type="submission" date="2014-06" db="EMBL/GenBank/DDBJ databases">
        <authorList>
            <person name="Genoscope - CEA"/>
        </authorList>
    </citation>
    <scope>NUCLEOTIDE SEQUENCE</scope>
</reference>
<dbReference type="Proteomes" id="UP000028999">
    <property type="component" value="Unassembled WGS sequence"/>
</dbReference>
<proteinExistence type="predicted"/>